<dbReference type="InterPro" id="IPR002138">
    <property type="entry name" value="Pept_C14_p10"/>
</dbReference>
<evidence type="ECO:0000259" key="9">
    <source>
        <dbReference type="PROSITE" id="PS50207"/>
    </source>
</evidence>
<evidence type="ECO:0000313" key="11">
    <source>
        <dbReference type="Proteomes" id="UP000515204"/>
    </source>
</evidence>
<feature type="domain" description="Caspase family p10" evidence="9">
    <location>
        <begin position="290"/>
        <end position="383"/>
    </location>
</feature>
<keyword evidence="3" id="KW-0053">Apoptosis</keyword>
<keyword evidence="5" id="KW-0788">Thiol protease</keyword>
<dbReference type="PRINTS" id="PR00376">
    <property type="entry name" value="IL1BCENZYME"/>
</dbReference>
<dbReference type="InterPro" id="IPR002398">
    <property type="entry name" value="Pept_C14"/>
</dbReference>
<dbReference type="InterPro" id="IPR033139">
    <property type="entry name" value="Caspase_cys_AS"/>
</dbReference>
<dbReference type="GO" id="GO:0005737">
    <property type="term" value="C:cytoplasm"/>
    <property type="evidence" value="ECO:0007669"/>
    <property type="project" value="TreeGrafter"/>
</dbReference>
<evidence type="ECO:0000256" key="3">
    <source>
        <dbReference type="ARBA" id="ARBA00022703"/>
    </source>
</evidence>
<evidence type="ECO:0000256" key="2">
    <source>
        <dbReference type="ARBA" id="ARBA00022670"/>
    </source>
</evidence>
<evidence type="ECO:0000313" key="12">
    <source>
        <dbReference type="RefSeq" id="XP_014470981.1"/>
    </source>
</evidence>
<evidence type="ECO:0000256" key="1">
    <source>
        <dbReference type="ARBA" id="ARBA00010134"/>
    </source>
</evidence>
<dbReference type="InterPro" id="IPR016129">
    <property type="entry name" value="Caspase_his_AS"/>
</dbReference>
<feature type="region of interest" description="Disordered" evidence="8">
    <location>
        <begin position="1"/>
        <end position="38"/>
    </location>
</feature>
<dbReference type="Pfam" id="PF00656">
    <property type="entry name" value="Peptidase_C14"/>
    <property type="match status" value="1"/>
</dbReference>
<dbReference type="GO" id="GO:1990525">
    <property type="term" value="F:BIR domain binding"/>
    <property type="evidence" value="ECO:0007669"/>
    <property type="project" value="UniProtKB-ARBA"/>
</dbReference>
<name>A0A6P3WXW4_DINQU</name>
<dbReference type="InterPro" id="IPR015917">
    <property type="entry name" value="Pept_C14A"/>
</dbReference>
<dbReference type="GO" id="GO:0016322">
    <property type="term" value="P:neuron remodeling"/>
    <property type="evidence" value="ECO:0007669"/>
    <property type="project" value="UniProtKB-ARBA"/>
</dbReference>
<dbReference type="GO" id="GO:0045751">
    <property type="term" value="P:negative regulation of Toll signaling pathway"/>
    <property type="evidence" value="ECO:0007669"/>
    <property type="project" value="UniProtKB-ARBA"/>
</dbReference>
<dbReference type="GeneID" id="106742510"/>
<dbReference type="GO" id="GO:0043525">
    <property type="term" value="P:positive regulation of neuron apoptotic process"/>
    <property type="evidence" value="ECO:0007669"/>
    <property type="project" value="TreeGrafter"/>
</dbReference>
<evidence type="ECO:0000256" key="4">
    <source>
        <dbReference type="ARBA" id="ARBA00022801"/>
    </source>
</evidence>
<dbReference type="PANTHER" id="PTHR10454:SF232">
    <property type="entry name" value="AT03047P-RELATED"/>
    <property type="match status" value="1"/>
</dbReference>
<dbReference type="Gene3D" id="3.40.50.1460">
    <property type="match status" value="1"/>
</dbReference>
<keyword evidence="6" id="KW-0865">Zymogen</keyword>
<dbReference type="KEGG" id="dqu:106742510"/>
<keyword evidence="4" id="KW-0378">Hydrolase</keyword>
<dbReference type="GO" id="GO:0004197">
    <property type="term" value="F:cysteine-type endopeptidase activity"/>
    <property type="evidence" value="ECO:0007669"/>
    <property type="project" value="InterPro"/>
</dbReference>
<gene>
    <name evidence="12" type="primary">LOC106742510</name>
</gene>
<evidence type="ECO:0000256" key="8">
    <source>
        <dbReference type="SAM" id="MobiDB-lite"/>
    </source>
</evidence>
<evidence type="ECO:0000256" key="5">
    <source>
        <dbReference type="ARBA" id="ARBA00022807"/>
    </source>
</evidence>
<dbReference type="FunFam" id="3.40.50.1460:FF:000001">
    <property type="entry name" value="Caspase-3 preproprotein"/>
    <property type="match status" value="1"/>
</dbReference>
<dbReference type="InterPro" id="IPR029030">
    <property type="entry name" value="Caspase-like_dom_sf"/>
</dbReference>
<dbReference type="GO" id="GO:0006508">
    <property type="term" value="P:proteolysis"/>
    <property type="evidence" value="ECO:0007669"/>
    <property type="project" value="UniProtKB-KW"/>
</dbReference>
<dbReference type="PROSITE" id="PS50207">
    <property type="entry name" value="CASPASE_P10"/>
    <property type="match status" value="1"/>
</dbReference>
<dbReference type="GO" id="GO:0045476">
    <property type="term" value="P:nurse cell apoptotic process"/>
    <property type="evidence" value="ECO:0007669"/>
    <property type="project" value="UniProtKB-ARBA"/>
</dbReference>
<dbReference type="SMART" id="SM00115">
    <property type="entry name" value="CASc"/>
    <property type="match status" value="1"/>
</dbReference>
<dbReference type="OrthoDB" id="6116485at2759"/>
<comment type="similarity">
    <text evidence="1 7">Belongs to the peptidase C14A family.</text>
</comment>
<feature type="domain" description="Caspase family p20" evidence="10">
    <location>
        <begin position="145"/>
        <end position="270"/>
    </location>
</feature>
<protein>
    <submittedName>
        <fullName evidence="12">Caspase-1-like</fullName>
    </submittedName>
</protein>
<proteinExistence type="inferred from homology"/>
<dbReference type="PANTHER" id="PTHR10454">
    <property type="entry name" value="CASPASE"/>
    <property type="match status" value="1"/>
</dbReference>
<dbReference type="SUPFAM" id="SSF52129">
    <property type="entry name" value="Caspase-like"/>
    <property type="match status" value="1"/>
</dbReference>
<accession>A0A6P3WXW4</accession>
<dbReference type="InterPro" id="IPR001309">
    <property type="entry name" value="Pept_C14_p20"/>
</dbReference>
<dbReference type="RefSeq" id="XP_014470981.1">
    <property type="nucleotide sequence ID" value="XM_014615495.1"/>
</dbReference>
<dbReference type="PROSITE" id="PS01121">
    <property type="entry name" value="CASPASE_HIS"/>
    <property type="match status" value="1"/>
</dbReference>
<evidence type="ECO:0000256" key="7">
    <source>
        <dbReference type="RuleBase" id="RU003971"/>
    </source>
</evidence>
<sequence length="389" mass="42679">MEPSTSNGTEVKKENDEDSILVNTGETSPSRKRRSNSVIDSVGSGVAAAVIAAAGESFFAYPVDDAVLQNNSPSASSDTSLSESQSIVTTDSAKVQSELVKRVADKVDAHVKIIDDAENNSECATFTALMPVEKDAACYNMNHKYRGKCVIFNHEEFEIAGFDKREGSTKDATKLQKTFSSLGFDTKTYDNLSHKEVTDVLEDLSSNTDHTDNDCICVIVLTHGLQNDLISAKDVIYKTDMIWKPFTADKCPSLAGKPKLFFIQACRGEAVENSVVLTPHSTVSSTDSVSSYKIPTHADILIAHSSAQGFYTWRDPQHGTWYVGCLCEILDKHGTELDLLTMLTMTSRKVATDYSSYNPQDPTRHAKKQVPSFTSLLLRAVYFPLKTNV</sequence>
<evidence type="ECO:0000259" key="10">
    <source>
        <dbReference type="PROSITE" id="PS50208"/>
    </source>
</evidence>
<evidence type="ECO:0000256" key="6">
    <source>
        <dbReference type="ARBA" id="ARBA00023145"/>
    </source>
</evidence>
<dbReference type="PROSITE" id="PS50208">
    <property type="entry name" value="CASPASE_P20"/>
    <property type="match status" value="1"/>
</dbReference>
<keyword evidence="11" id="KW-1185">Reference proteome</keyword>
<reference evidence="12" key="1">
    <citation type="submission" date="2025-08" db="UniProtKB">
        <authorList>
            <consortium name="RefSeq"/>
        </authorList>
    </citation>
    <scope>IDENTIFICATION</scope>
</reference>
<dbReference type="PROSITE" id="PS01122">
    <property type="entry name" value="CASPASE_CYS"/>
    <property type="match status" value="1"/>
</dbReference>
<dbReference type="AlphaFoldDB" id="A0A6P3WXW4"/>
<dbReference type="Proteomes" id="UP000515204">
    <property type="component" value="Unplaced"/>
</dbReference>
<dbReference type="CDD" id="cd00032">
    <property type="entry name" value="CASc"/>
    <property type="match status" value="1"/>
</dbReference>
<organism evidence="11 12">
    <name type="scientific">Dinoponera quadriceps</name>
    <name type="common">South American ant</name>
    <dbReference type="NCBI Taxonomy" id="609295"/>
    <lineage>
        <taxon>Eukaryota</taxon>
        <taxon>Metazoa</taxon>
        <taxon>Ecdysozoa</taxon>
        <taxon>Arthropoda</taxon>
        <taxon>Hexapoda</taxon>
        <taxon>Insecta</taxon>
        <taxon>Pterygota</taxon>
        <taxon>Neoptera</taxon>
        <taxon>Endopterygota</taxon>
        <taxon>Hymenoptera</taxon>
        <taxon>Apocrita</taxon>
        <taxon>Aculeata</taxon>
        <taxon>Formicoidea</taxon>
        <taxon>Formicidae</taxon>
        <taxon>Ponerinae</taxon>
        <taxon>Ponerini</taxon>
        <taxon>Dinoponera</taxon>
    </lineage>
</organism>
<dbReference type="InterPro" id="IPR011600">
    <property type="entry name" value="Pept_C14_caspase"/>
</dbReference>
<keyword evidence="2" id="KW-0645">Protease</keyword>